<evidence type="ECO:0000256" key="2">
    <source>
        <dbReference type="SAM" id="MobiDB-lite"/>
    </source>
</evidence>
<gene>
    <name evidence="3" type="ORF">HUN01_31440</name>
</gene>
<dbReference type="InterPro" id="IPR019734">
    <property type="entry name" value="TPR_rpt"/>
</dbReference>
<dbReference type="Proteomes" id="UP000514713">
    <property type="component" value="Chromosome"/>
</dbReference>
<dbReference type="PROSITE" id="PS50293">
    <property type="entry name" value="TPR_REGION"/>
    <property type="match status" value="1"/>
</dbReference>
<dbReference type="Pfam" id="PF13432">
    <property type="entry name" value="TPR_16"/>
    <property type="match status" value="1"/>
</dbReference>
<dbReference type="Pfam" id="PF13174">
    <property type="entry name" value="TPR_6"/>
    <property type="match status" value="1"/>
</dbReference>
<dbReference type="GO" id="GO:0035269">
    <property type="term" value="P:protein O-linked glycosylation via mannose"/>
    <property type="evidence" value="ECO:0007669"/>
    <property type="project" value="TreeGrafter"/>
</dbReference>
<dbReference type="AlphaFoldDB" id="A0A7D7LH55"/>
<keyword evidence="1" id="KW-0802">TPR repeat</keyword>
<dbReference type="EMBL" id="CP054698">
    <property type="protein sequence ID" value="QMS91894.1"/>
    <property type="molecule type" value="Genomic_DNA"/>
</dbReference>
<evidence type="ECO:0000256" key="1">
    <source>
        <dbReference type="PROSITE-ProRule" id="PRU00339"/>
    </source>
</evidence>
<dbReference type="InterPro" id="IPR011990">
    <property type="entry name" value="TPR-like_helical_dom_sf"/>
</dbReference>
<dbReference type="Gene3D" id="1.25.40.10">
    <property type="entry name" value="Tetratricopeptide repeat domain"/>
    <property type="match status" value="2"/>
</dbReference>
<dbReference type="KEGG" id="ned:HUN01_31440"/>
<dbReference type="SUPFAM" id="SSF48452">
    <property type="entry name" value="TPR-like"/>
    <property type="match status" value="1"/>
</dbReference>
<sequence>MKVKHKPKSAFVQSFSGMMLSIITVVGLSPLVLAVPAKVSLHTPEQNAQKQPQKLAQFSDTGPSERSQLLQQANALLNQGDLTGAEENLRKLIKQFPKDTFGHFQLGNVLFRQKKPEEAISAYQEAIRLQPKYALAHNAIGMVYASQSRWEEAIAEYKKALDINPNYAEGLTNFALALWQTNKKDEALSSLEKALNIFKEQNRGEKVNQVERILKEIKTADDPGIS</sequence>
<dbReference type="GO" id="GO:0000030">
    <property type="term" value="F:mannosyltransferase activity"/>
    <property type="evidence" value="ECO:0007669"/>
    <property type="project" value="TreeGrafter"/>
</dbReference>
<evidence type="ECO:0000313" key="4">
    <source>
        <dbReference type="Proteomes" id="UP000514713"/>
    </source>
</evidence>
<protein>
    <submittedName>
        <fullName evidence="3">Tetratricopeptide repeat protein</fullName>
    </submittedName>
</protein>
<keyword evidence="4" id="KW-1185">Reference proteome</keyword>
<evidence type="ECO:0000313" key="3">
    <source>
        <dbReference type="EMBL" id="QMS91894.1"/>
    </source>
</evidence>
<dbReference type="Pfam" id="PF13181">
    <property type="entry name" value="TPR_8"/>
    <property type="match status" value="1"/>
</dbReference>
<proteinExistence type="predicted"/>
<feature type="region of interest" description="Disordered" evidence="2">
    <location>
        <begin position="43"/>
        <end position="63"/>
    </location>
</feature>
<dbReference type="PROSITE" id="PS50005">
    <property type="entry name" value="TPR"/>
    <property type="match status" value="2"/>
</dbReference>
<accession>A0A7D7LH55</accession>
<name>A0A7D7LH55_9NOSO</name>
<dbReference type="InterPro" id="IPR052384">
    <property type="entry name" value="TMTC_O-mannosyltransferase"/>
</dbReference>
<dbReference type="SMART" id="SM00028">
    <property type="entry name" value="TPR"/>
    <property type="match status" value="4"/>
</dbReference>
<dbReference type="PANTHER" id="PTHR44216:SF3">
    <property type="entry name" value="PROTEIN O-MANNOSYL-TRANSFERASE TMTC2"/>
    <property type="match status" value="1"/>
</dbReference>
<feature type="repeat" description="TPR" evidence="1">
    <location>
        <begin position="100"/>
        <end position="133"/>
    </location>
</feature>
<reference evidence="4" key="1">
    <citation type="submission" date="2020-06" db="EMBL/GenBank/DDBJ databases">
        <title>Nostoc edaphicum CCNP1411 genome.</title>
        <authorList>
            <person name="Fidor A."/>
            <person name="Grabski M."/>
            <person name="Gawor J."/>
            <person name="Gromadka R."/>
            <person name="Wegrzyn G."/>
            <person name="Mazur-Marzec H."/>
        </authorList>
    </citation>
    <scope>NUCLEOTIDE SEQUENCE [LARGE SCALE GENOMIC DNA]</scope>
    <source>
        <strain evidence="4">CCNP1411</strain>
    </source>
</reference>
<organism evidence="3 4">
    <name type="scientific">Nostoc edaphicum CCNP1411</name>
    <dbReference type="NCBI Taxonomy" id="1472755"/>
    <lineage>
        <taxon>Bacteria</taxon>
        <taxon>Bacillati</taxon>
        <taxon>Cyanobacteriota</taxon>
        <taxon>Cyanophyceae</taxon>
        <taxon>Nostocales</taxon>
        <taxon>Nostocaceae</taxon>
        <taxon>Nostoc</taxon>
    </lineage>
</organism>
<feature type="repeat" description="TPR" evidence="1">
    <location>
        <begin position="134"/>
        <end position="167"/>
    </location>
</feature>
<dbReference type="PANTHER" id="PTHR44216">
    <property type="entry name" value="PROTEIN O-MANNOSYL-TRANSFERASE TMTC2"/>
    <property type="match status" value="1"/>
</dbReference>
<dbReference type="RefSeq" id="WP_181929447.1">
    <property type="nucleotide sequence ID" value="NZ_CP054698.1"/>
</dbReference>